<dbReference type="AlphaFoldDB" id="A0AAV9U4C2"/>
<feature type="region of interest" description="Disordered" evidence="1">
    <location>
        <begin position="1"/>
        <end position="113"/>
    </location>
</feature>
<feature type="compositionally biased region" description="Low complexity" evidence="1">
    <location>
        <begin position="291"/>
        <end position="305"/>
    </location>
</feature>
<proteinExistence type="predicted"/>
<feature type="compositionally biased region" description="Polar residues" evidence="1">
    <location>
        <begin position="641"/>
        <end position="666"/>
    </location>
</feature>
<feature type="region of interest" description="Disordered" evidence="1">
    <location>
        <begin position="398"/>
        <end position="455"/>
    </location>
</feature>
<accession>A0AAV9U4C2</accession>
<keyword evidence="4" id="KW-1185">Reference proteome</keyword>
<protein>
    <recommendedName>
        <fullName evidence="2">DUF7514 domain-containing protein</fullName>
    </recommendedName>
</protein>
<dbReference type="EMBL" id="JAVHNS010000014">
    <property type="protein sequence ID" value="KAK6335707.1"/>
    <property type="molecule type" value="Genomic_DNA"/>
</dbReference>
<feature type="region of interest" description="Disordered" evidence="1">
    <location>
        <begin position="184"/>
        <end position="371"/>
    </location>
</feature>
<organism evidence="3 4">
    <name type="scientific">Orbilia blumenaviensis</name>
    <dbReference type="NCBI Taxonomy" id="1796055"/>
    <lineage>
        <taxon>Eukaryota</taxon>
        <taxon>Fungi</taxon>
        <taxon>Dikarya</taxon>
        <taxon>Ascomycota</taxon>
        <taxon>Pezizomycotina</taxon>
        <taxon>Orbiliomycetes</taxon>
        <taxon>Orbiliales</taxon>
        <taxon>Orbiliaceae</taxon>
        <taxon>Orbilia</taxon>
    </lineage>
</organism>
<feature type="domain" description="DUF7514" evidence="2">
    <location>
        <begin position="464"/>
        <end position="624"/>
    </location>
</feature>
<feature type="compositionally biased region" description="Pro residues" evidence="1">
    <location>
        <begin position="235"/>
        <end position="247"/>
    </location>
</feature>
<dbReference type="InterPro" id="IPR055936">
    <property type="entry name" value="DUF7514"/>
</dbReference>
<reference evidence="3 4" key="1">
    <citation type="submission" date="2019-10" db="EMBL/GenBank/DDBJ databases">
        <authorList>
            <person name="Palmer J.M."/>
        </authorList>
    </citation>
    <scope>NUCLEOTIDE SEQUENCE [LARGE SCALE GENOMIC DNA]</scope>
    <source>
        <strain evidence="3 4">TWF730</strain>
    </source>
</reference>
<feature type="compositionally biased region" description="Polar residues" evidence="1">
    <location>
        <begin position="253"/>
        <end position="272"/>
    </location>
</feature>
<feature type="compositionally biased region" description="Low complexity" evidence="1">
    <location>
        <begin position="102"/>
        <end position="112"/>
    </location>
</feature>
<feature type="compositionally biased region" description="Low complexity" evidence="1">
    <location>
        <begin position="26"/>
        <end position="73"/>
    </location>
</feature>
<evidence type="ECO:0000313" key="3">
    <source>
        <dbReference type="EMBL" id="KAK6335707.1"/>
    </source>
</evidence>
<evidence type="ECO:0000259" key="2">
    <source>
        <dbReference type="Pfam" id="PF24355"/>
    </source>
</evidence>
<name>A0AAV9U4C2_9PEZI</name>
<gene>
    <name evidence="3" type="ORF">TWF730_003085</name>
</gene>
<dbReference type="Proteomes" id="UP001373714">
    <property type="component" value="Unassembled WGS sequence"/>
</dbReference>
<feature type="region of interest" description="Disordered" evidence="1">
    <location>
        <begin position="634"/>
        <end position="666"/>
    </location>
</feature>
<feature type="compositionally biased region" description="Polar residues" evidence="1">
    <location>
        <begin position="214"/>
        <end position="224"/>
    </location>
</feature>
<sequence length="666" mass="72207">MSLRHTIKTLLSGPQTQAAPPGGYGYNQVPSPNQPQQQQYGTPTPYGYQAGAPVAQGGPIGQAGPYGPQQGQPMMSPTPQAYGYAPPPSQIQQTFAPPPQQQPYQYHCPQAPLNSAPVYQHNVSAFTSQNTSSYGHPSGTSPPQLQQTFQHSNPHLHQYSPTPPATATFPPHAQAQGQYLLPVQQYTPPPIPSASHPNYQPATAPVFQQQQQQPSSNPAVQYAQTPLAHRQDQQQPPPTPLSPPPPYMRFEQPSLSQSIAPTGQTPSYTQNPALDYAPPQQSGSKAPSPGPQIGQQQQQQQPASPYLEGPPKRKSSTSKGANEYMFTLALQGTKQAPTPFAPHSLSTEPASVKPESEESENFEGTPPTRTNTDGLIHPSMLAQWSAATAIKTGPIPILPSAQAQLPPKSASPGPSVAVGQNNASSAPPQPTYPGGKGHRPTGSVNRSFTFSKKNADGSPNWNGTLLTIDGMSSETFTRFVNGVYNFAGQDEDPLGLTPDQVRVLLERLDMPDERNYPKRYSSAALINGASDPTAFVNTSLIQYYSIFDVTYITESGLMPIVTRDGFQQYMTTEVLINPSAMHGRFLRLLTNFGHQIIDPFTKRPFGNVQFERGCLPPVPNDQYVARDKKQQEALQAREEANSSQQYYGGEQQHQTNAYPQSSSWGI</sequence>
<feature type="region of interest" description="Disordered" evidence="1">
    <location>
        <begin position="128"/>
        <end position="148"/>
    </location>
</feature>
<evidence type="ECO:0000256" key="1">
    <source>
        <dbReference type="SAM" id="MobiDB-lite"/>
    </source>
</evidence>
<feature type="compositionally biased region" description="Polar residues" evidence="1">
    <location>
        <begin position="442"/>
        <end position="455"/>
    </location>
</feature>
<dbReference type="Pfam" id="PF24355">
    <property type="entry name" value="DUF7514"/>
    <property type="match status" value="1"/>
</dbReference>
<comment type="caution">
    <text evidence="3">The sequence shown here is derived from an EMBL/GenBank/DDBJ whole genome shotgun (WGS) entry which is preliminary data.</text>
</comment>
<evidence type="ECO:0000313" key="4">
    <source>
        <dbReference type="Proteomes" id="UP001373714"/>
    </source>
</evidence>